<sequence length="403" mass="45292">MFAEGHVNPCIGIAKQLLADGHRVLFTANGVWQTKLAAYGIETVELAKPNTTDEGVIDMDSSAQFMISLGKIGGASPIEKARHESFTAEFWTKHAQYLDTQLQILLAAIRPDVIVVDQLVTLPAVELSGIPCVWCWSVGPLVMVDDERTPPGESGLSATGDPRLWHEFRQLVRDVKIEKWRAFNNWVVGRGCEPLPEHCFYNPSRYLHIYGYPLELDYQDIRPLGRNYVRFDNFKRTERHMTFAVPPELAAKPGKLVYLSFGTLCPVDVQNMRRLVAILAKSPHRFILSMGPKHKEYTLADNMWGAESVPQIRVLPLVDLVITHGGLNTVTESLYFGRPMIAMSGFGEQYDNAQRLHDKGFGLRLDAYKCSEEELLAAIETLLSDKALAERLAEVSRKIQIDN</sequence>
<keyword evidence="1" id="KW-0808">Transferase</keyword>
<keyword evidence="3" id="KW-1185">Reference proteome</keyword>
<accession>A0A7R9L672</accession>
<dbReference type="OrthoDB" id="5835829at2759"/>
<dbReference type="Gene3D" id="3.40.50.2000">
    <property type="entry name" value="Glycogen Phosphorylase B"/>
    <property type="match status" value="2"/>
</dbReference>
<evidence type="ECO:0000313" key="2">
    <source>
        <dbReference type="EMBL" id="CAD7635821.1"/>
    </source>
</evidence>
<name>A0A7R9L672_9ACAR</name>
<gene>
    <name evidence="2" type="ORF">OSB1V03_LOCUS16212</name>
</gene>
<dbReference type="PANTHER" id="PTHR48050:SF13">
    <property type="entry name" value="STEROL 3-BETA-GLUCOSYLTRANSFERASE UGT80A2"/>
    <property type="match status" value="1"/>
</dbReference>
<dbReference type="AlphaFoldDB" id="A0A7R9L672"/>
<dbReference type="CDD" id="cd03784">
    <property type="entry name" value="GT1_Gtf-like"/>
    <property type="match status" value="1"/>
</dbReference>
<dbReference type="GO" id="GO:0008194">
    <property type="term" value="F:UDP-glycosyltransferase activity"/>
    <property type="evidence" value="ECO:0007669"/>
    <property type="project" value="InterPro"/>
</dbReference>
<dbReference type="EMBL" id="OC872323">
    <property type="protein sequence ID" value="CAD7635821.1"/>
    <property type="molecule type" value="Genomic_DNA"/>
</dbReference>
<protein>
    <recommendedName>
        <fullName evidence="4">UDP-glycosyltransferase</fullName>
    </recommendedName>
</protein>
<dbReference type="PANTHER" id="PTHR48050">
    <property type="entry name" value="STEROL 3-BETA-GLUCOSYLTRANSFERASE"/>
    <property type="match status" value="1"/>
</dbReference>
<dbReference type="Proteomes" id="UP000759131">
    <property type="component" value="Unassembled WGS sequence"/>
</dbReference>
<dbReference type="InterPro" id="IPR050426">
    <property type="entry name" value="Glycosyltransferase_28"/>
</dbReference>
<dbReference type="InterPro" id="IPR002213">
    <property type="entry name" value="UDP_glucos_trans"/>
</dbReference>
<evidence type="ECO:0000313" key="3">
    <source>
        <dbReference type="Proteomes" id="UP000759131"/>
    </source>
</evidence>
<dbReference type="Pfam" id="PF00201">
    <property type="entry name" value="UDPGT"/>
    <property type="match status" value="1"/>
</dbReference>
<feature type="non-terminal residue" evidence="2">
    <location>
        <position position="403"/>
    </location>
</feature>
<organism evidence="2">
    <name type="scientific">Medioppia subpectinata</name>
    <dbReference type="NCBI Taxonomy" id="1979941"/>
    <lineage>
        <taxon>Eukaryota</taxon>
        <taxon>Metazoa</taxon>
        <taxon>Ecdysozoa</taxon>
        <taxon>Arthropoda</taxon>
        <taxon>Chelicerata</taxon>
        <taxon>Arachnida</taxon>
        <taxon>Acari</taxon>
        <taxon>Acariformes</taxon>
        <taxon>Sarcoptiformes</taxon>
        <taxon>Oribatida</taxon>
        <taxon>Brachypylina</taxon>
        <taxon>Oppioidea</taxon>
        <taxon>Oppiidae</taxon>
        <taxon>Medioppia</taxon>
    </lineage>
</organism>
<dbReference type="EMBL" id="CAJPIZ010017748">
    <property type="protein sequence ID" value="CAG2116251.1"/>
    <property type="molecule type" value="Genomic_DNA"/>
</dbReference>
<proteinExistence type="predicted"/>
<evidence type="ECO:0008006" key="4">
    <source>
        <dbReference type="Google" id="ProtNLM"/>
    </source>
</evidence>
<evidence type="ECO:0000256" key="1">
    <source>
        <dbReference type="ARBA" id="ARBA00022679"/>
    </source>
</evidence>
<dbReference type="SUPFAM" id="SSF53756">
    <property type="entry name" value="UDP-Glycosyltransferase/glycogen phosphorylase"/>
    <property type="match status" value="1"/>
</dbReference>
<reference evidence="2" key="1">
    <citation type="submission" date="2020-11" db="EMBL/GenBank/DDBJ databases">
        <authorList>
            <person name="Tran Van P."/>
        </authorList>
    </citation>
    <scope>NUCLEOTIDE SEQUENCE</scope>
</reference>